<dbReference type="EMBL" id="JAAMPC010000003">
    <property type="protein sequence ID" value="KAG2322306.1"/>
    <property type="molecule type" value="Genomic_DNA"/>
</dbReference>
<proteinExistence type="predicted"/>
<reference evidence="3 4" key="1">
    <citation type="submission" date="2020-02" db="EMBL/GenBank/DDBJ databases">
        <authorList>
            <person name="Ma Q."/>
            <person name="Huang Y."/>
            <person name="Song X."/>
            <person name="Pei D."/>
        </authorList>
    </citation>
    <scope>NUCLEOTIDE SEQUENCE [LARGE SCALE GENOMIC DNA]</scope>
    <source>
        <strain evidence="3">Sxm20200214</strain>
        <tissue evidence="3">Leaf</tissue>
    </source>
</reference>
<keyword evidence="4" id="KW-1185">Reference proteome</keyword>
<protein>
    <submittedName>
        <fullName evidence="3">Uncharacterized protein</fullName>
    </submittedName>
</protein>
<sequence length="358" mass="39104">MSDAVAVSLAPLLVTAASPVLFLVTAHTLTASRKPRSRRLIGSARCLVSPELAIRHFVSSPVGTLERLVRKPLRLIQSNGPLGMSFHFLISGLWISLESNQSCRSRYGNIGVLSLSLDLGPILLLIIAKSLEGGLTRSSRSHLFNYMHRQSDLIPATLLSPGRVTSGRETSSPLRSCASPMQSPQEAFPSENPDSSSFIQSLSESDDWQFCDCSAKPSWFLHGNAGTRSSFLVKSQYIFNVVDLVIYSFLDSHSPSILVNAKSSQLGLCFPYGHGASHQQLLSVIIPTVAYRCINVVFDYQFALGKKMKFLHGTLYTAKLDSPLKSSIFQWFVMVSIIVLPSSMTPGSSTSFVNFVAL</sequence>
<feature type="region of interest" description="Disordered" evidence="1">
    <location>
        <begin position="163"/>
        <end position="199"/>
    </location>
</feature>
<keyword evidence="2" id="KW-0812">Transmembrane</keyword>
<name>A0A8X7W2P8_BRACI</name>
<dbReference type="Proteomes" id="UP000886595">
    <property type="component" value="Unassembled WGS sequence"/>
</dbReference>
<keyword evidence="2" id="KW-1133">Transmembrane helix</keyword>
<dbReference type="AlphaFoldDB" id="A0A8X7W2P8"/>
<dbReference type="OrthoDB" id="1097324at2759"/>
<evidence type="ECO:0000313" key="4">
    <source>
        <dbReference type="Proteomes" id="UP000886595"/>
    </source>
</evidence>
<accession>A0A8X7W2P8</accession>
<keyword evidence="2" id="KW-0472">Membrane</keyword>
<organism evidence="3 4">
    <name type="scientific">Brassica carinata</name>
    <name type="common">Ethiopian mustard</name>
    <name type="synonym">Abyssinian cabbage</name>
    <dbReference type="NCBI Taxonomy" id="52824"/>
    <lineage>
        <taxon>Eukaryota</taxon>
        <taxon>Viridiplantae</taxon>
        <taxon>Streptophyta</taxon>
        <taxon>Embryophyta</taxon>
        <taxon>Tracheophyta</taxon>
        <taxon>Spermatophyta</taxon>
        <taxon>Magnoliopsida</taxon>
        <taxon>eudicotyledons</taxon>
        <taxon>Gunneridae</taxon>
        <taxon>Pentapetalae</taxon>
        <taxon>rosids</taxon>
        <taxon>malvids</taxon>
        <taxon>Brassicales</taxon>
        <taxon>Brassicaceae</taxon>
        <taxon>Brassiceae</taxon>
        <taxon>Brassica</taxon>
    </lineage>
</organism>
<evidence type="ECO:0000256" key="1">
    <source>
        <dbReference type="SAM" id="MobiDB-lite"/>
    </source>
</evidence>
<gene>
    <name evidence="3" type="ORF">Bca52824_015519</name>
</gene>
<comment type="caution">
    <text evidence="3">The sequence shown here is derived from an EMBL/GenBank/DDBJ whole genome shotgun (WGS) entry which is preliminary data.</text>
</comment>
<feature type="transmembrane region" description="Helical" evidence="2">
    <location>
        <begin position="6"/>
        <end position="29"/>
    </location>
</feature>
<feature type="compositionally biased region" description="Polar residues" evidence="1">
    <location>
        <begin position="167"/>
        <end position="185"/>
    </location>
</feature>
<evidence type="ECO:0000256" key="2">
    <source>
        <dbReference type="SAM" id="Phobius"/>
    </source>
</evidence>
<evidence type="ECO:0000313" key="3">
    <source>
        <dbReference type="EMBL" id="KAG2322306.1"/>
    </source>
</evidence>